<evidence type="ECO:0000313" key="4">
    <source>
        <dbReference type="Proteomes" id="UP001501803"/>
    </source>
</evidence>
<dbReference type="Proteomes" id="UP001501803">
    <property type="component" value="Unassembled WGS sequence"/>
</dbReference>
<dbReference type="EMBL" id="BAABCN010000004">
    <property type="protein sequence ID" value="GAA3876926.1"/>
    <property type="molecule type" value="Genomic_DNA"/>
</dbReference>
<gene>
    <name evidence="3" type="ORF">GCM10022381_19340</name>
</gene>
<protein>
    <submittedName>
        <fullName evidence="3">Uncharacterized protein</fullName>
    </submittedName>
</protein>
<reference evidence="4" key="1">
    <citation type="journal article" date="2019" name="Int. J. Syst. Evol. Microbiol.">
        <title>The Global Catalogue of Microorganisms (GCM) 10K type strain sequencing project: providing services to taxonomists for standard genome sequencing and annotation.</title>
        <authorList>
            <consortium name="The Broad Institute Genomics Platform"/>
            <consortium name="The Broad Institute Genome Sequencing Center for Infectious Disease"/>
            <person name="Wu L."/>
            <person name="Ma J."/>
        </authorList>
    </citation>
    <scope>NUCLEOTIDE SEQUENCE [LARGE SCALE GENOMIC DNA]</scope>
    <source>
        <strain evidence="4">JCM 17021</strain>
    </source>
</reference>
<evidence type="ECO:0000256" key="1">
    <source>
        <dbReference type="SAM" id="MobiDB-lite"/>
    </source>
</evidence>
<sequence>MNDVGADGIGADGVGADRVGADESRPRPPGHRWTGPTVANATKSVIAMAGVYRTEYAIYGTVLVSALIAVGWKFNTDWEVLVFTVGTIGVFWLAHIYSGVVAREETIGPRWKAISHAAYRSAQHSVGMVVAMLLPAFFLLLAVMGLLDEYVAYYIALWVGVGILAVLGFVNSARRGQRWGLRLLSAAATSLLGLAVIWLSTLVH</sequence>
<feature type="transmembrane region" description="Helical" evidence="2">
    <location>
        <begin position="153"/>
        <end position="171"/>
    </location>
</feature>
<evidence type="ECO:0000313" key="3">
    <source>
        <dbReference type="EMBL" id="GAA3876926.1"/>
    </source>
</evidence>
<keyword evidence="2" id="KW-0472">Membrane</keyword>
<organism evidence="3 4">
    <name type="scientific">Leifsonia kafniensis</name>
    <dbReference type="NCBI Taxonomy" id="475957"/>
    <lineage>
        <taxon>Bacteria</taxon>
        <taxon>Bacillati</taxon>
        <taxon>Actinomycetota</taxon>
        <taxon>Actinomycetes</taxon>
        <taxon>Micrococcales</taxon>
        <taxon>Microbacteriaceae</taxon>
        <taxon>Leifsonia</taxon>
    </lineage>
</organism>
<feature type="transmembrane region" description="Helical" evidence="2">
    <location>
        <begin position="56"/>
        <end position="74"/>
    </location>
</feature>
<evidence type="ECO:0000256" key="2">
    <source>
        <dbReference type="SAM" id="Phobius"/>
    </source>
</evidence>
<feature type="region of interest" description="Disordered" evidence="1">
    <location>
        <begin position="1"/>
        <end position="35"/>
    </location>
</feature>
<name>A0ABP7KH59_9MICO</name>
<comment type="caution">
    <text evidence="3">The sequence shown here is derived from an EMBL/GenBank/DDBJ whole genome shotgun (WGS) entry which is preliminary data.</text>
</comment>
<keyword evidence="2" id="KW-0812">Transmembrane</keyword>
<feature type="transmembrane region" description="Helical" evidence="2">
    <location>
        <begin position="126"/>
        <end position="147"/>
    </location>
</feature>
<keyword evidence="4" id="KW-1185">Reference proteome</keyword>
<feature type="transmembrane region" description="Helical" evidence="2">
    <location>
        <begin position="80"/>
        <end position="102"/>
    </location>
</feature>
<feature type="transmembrane region" description="Helical" evidence="2">
    <location>
        <begin position="183"/>
        <end position="203"/>
    </location>
</feature>
<keyword evidence="2" id="KW-1133">Transmembrane helix</keyword>
<dbReference type="RefSeq" id="WP_345065502.1">
    <property type="nucleotide sequence ID" value="NZ_BAABCN010000004.1"/>
</dbReference>
<proteinExistence type="predicted"/>
<accession>A0ABP7KH59</accession>